<feature type="domain" description="ATP-grasp" evidence="10">
    <location>
        <begin position="116"/>
        <end position="303"/>
    </location>
</feature>
<gene>
    <name evidence="11" type="primary">rimK_1</name>
    <name evidence="11" type="ORF">SDC9_17958</name>
</gene>
<dbReference type="Gene3D" id="3.40.50.20">
    <property type="match status" value="1"/>
</dbReference>
<dbReference type="GO" id="GO:0005737">
    <property type="term" value="C:cytoplasm"/>
    <property type="evidence" value="ECO:0007669"/>
    <property type="project" value="TreeGrafter"/>
</dbReference>
<dbReference type="NCBIfam" id="TIGR00768">
    <property type="entry name" value="rimK_fam"/>
    <property type="match status" value="1"/>
</dbReference>
<evidence type="ECO:0000256" key="1">
    <source>
        <dbReference type="ARBA" id="ARBA00001936"/>
    </source>
</evidence>
<dbReference type="GO" id="GO:0005524">
    <property type="term" value="F:ATP binding"/>
    <property type="evidence" value="ECO:0007669"/>
    <property type="project" value="UniProtKB-KW"/>
</dbReference>
<dbReference type="GO" id="GO:0046872">
    <property type="term" value="F:metal ion binding"/>
    <property type="evidence" value="ECO:0007669"/>
    <property type="project" value="UniProtKB-KW"/>
</dbReference>
<dbReference type="SUPFAM" id="SSF56059">
    <property type="entry name" value="Glutathione synthetase ATP-binding domain-like"/>
    <property type="match status" value="1"/>
</dbReference>
<protein>
    <submittedName>
        <fullName evidence="11">Ribosomal protein S6--L-glutamate ligase</fullName>
        <ecNumber evidence="11">6.3.2.-</ecNumber>
    </submittedName>
</protein>
<dbReference type="Pfam" id="PF08443">
    <property type="entry name" value="RimK"/>
    <property type="match status" value="1"/>
</dbReference>
<reference evidence="11" key="1">
    <citation type="submission" date="2019-08" db="EMBL/GenBank/DDBJ databases">
        <authorList>
            <person name="Kucharzyk K."/>
            <person name="Murdoch R.W."/>
            <person name="Higgins S."/>
            <person name="Loffler F."/>
        </authorList>
    </citation>
    <scope>NUCLEOTIDE SEQUENCE</scope>
</reference>
<dbReference type="Pfam" id="PF18030">
    <property type="entry name" value="Rimk_N"/>
    <property type="match status" value="1"/>
</dbReference>
<evidence type="ECO:0000256" key="5">
    <source>
        <dbReference type="ARBA" id="ARBA00022741"/>
    </source>
</evidence>
<dbReference type="GO" id="GO:0018169">
    <property type="term" value="F:ribosomal S6-glutamic acid ligase activity"/>
    <property type="evidence" value="ECO:0007669"/>
    <property type="project" value="TreeGrafter"/>
</dbReference>
<evidence type="ECO:0000256" key="8">
    <source>
        <dbReference type="ARBA" id="ARBA00022917"/>
    </source>
</evidence>
<comment type="cofactor">
    <cofactor evidence="1">
        <name>Mn(2+)</name>
        <dbReference type="ChEBI" id="CHEBI:29035"/>
    </cofactor>
</comment>
<name>A0A644TYY3_9ZZZZ</name>
<dbReference type="GO" id="GO:0009432">
    <property type="term" value="P:SOS response"/>
    <property type="evidence" value="ECO:0007669"/>
    <property type="project" value="TreeGrafter"/>
</dbReference>
<dbReference type="InterPro" id="IPR011761">
    <property type="entry name" value="ATP-grasp"/>
</dbReference>
<organism evidence="11">
    <name type="scientific">bioreactor metagenome</name>
    <dbReference type="NCBI Taxonomy" id="1076179"/>
    <lineage>
        <taxon>unclassified sequences</taxon>
        <taxon>metagenomes</taxon>
        <taxon>ecological metagenomes</taxon>
    </lineage>
</organism>
<dbReference type="GO" id="GO:0006412">
    <property type="term" value="P:translation"/>
    <property type="evidence" value="ECO:0007669"/>
    <property type="project" value="UniProtKB-KW"/>
</dbReference>
<dbReference type="AlphaFoldDB" id="A0A644TYY3"/>
<evidence type="ECO:0000256" key="4">
    <source>
        <dbReference type="ARBA" id="ARBA00022723"/>
    </source>
</evidence>
<comment type="caution">
    <text evidence="11">The sequence shown here is derived from an EMBL/GenBank/DDBJ whole genome shotgun (WGS) entry which is preliminary data.</text>
</comment>
<keyword evidence="3 11" id="KW-0436">Ligase</keyword>
<keyword evidence="4" id="KW-0479">Metal-binding</keyword>
<evidence type="ECO:0000256" key="2">
    <source>
        <dbReference type="ARBA" id="ARBA00001946"/>
    </source>
</evidence>
<keyword evidence="8" id="KW-0648">Protein biosynthesis</keyword>
<sequence length="361" mass="39745">MKILMLTNAANGVSAQLLKKQAEKRGHEVETYDPTDLVAFISSTVSGHDQMYVKDTHSEIQRLYSKQFDVVLARFSGRDVFQYGLAMLQHFNGNLKVPVSSDPLALSIAANKFTSHQCFSLAKVRTIPTLFVNKPVDFAFIVKKLGLPLVCKTPLGSQGSGVFILSDELSISTTLSAFSRTNKNLLLQKFIDSGKPSSDLRIFIVDGEIAASYRRWALDSDFRSNYSLSHSGEKVKLTTEEEEMALAAAYSVGLPGICGVDIVRDSADNNKPYIIEANGNPSLEGVTKVTGVNIAEKIIIYLERIARKSSSKTKDSEEADNQLKSFVMNHQIQPGTLEYINQLARKGDLNGAISELRKTMP</sequence>
<proteinExistence type="predicted"/>
<dbReference type="InterPro" id="IPR013815">
    <property type="entry name" value="ATP_grasp_subdomain_1"/>
</dbReference>
<accession>A0A644TYY3</accession>
<dbReference type="EC" id="6.3.2.-" evidence="11"/>
<dbReference type="GO" id="GO:0005840">
    <property type="term" value="C:ribosome"/>
    <property type="evidence" value="ECO:0007669"/>
    <property type="project" value="UniProtKB-KW"/>
</dbReference>
<evidence type="ECO:0000313" key="11">
    <source>
        <dbReference type="EMBL" id="MPL72178.1"/>
    </source>
</evidence>
<keyword evidence="9" id="KW-0464">Manganese</keyword>
<dbReference type="EMBL" id="VSSQ01000064">
    <property type="protein sequence ID" value="MPL72178.1"/>
    <property type="molecule type" value="Genomic_DNA"/>
</dbReference>
<evidence type="ECO:0000256" key="3">
    <source>
        <dbReference type="ARBA" id="ARBA00022598"/>
    </source>
</evidence>
<keyword evidence="11" id="KW-0687">Ribonucleoprotein</keyword>
<comment type="cofactor">
    <cofactor evidence="2">
        <name>Mg(2+)</name>
        <dbReference type="ChEBI" id="CHEBI:18420"/>
    </cofactor>
</comment>
<dbReference type="Gene3D" id="3.30.1490.20">
    <property type="entry name" value="ATP-grasp fold, A domain"/>
    <property type="match status" value="1"/>
</dbReference>
<evidence type="ECO:0000256" key="7">
    <source>
        <dbReference type="ARBA" id="ARBA00022842"/>
    </source>
</evidence>
<evidence type="ECO:0000256" key="9">
    <source>
        <dbReference type="ARBA" id="ARBA00023211"/>
    </source>
</evidence>
<keyword evidence="6" id="KW-0067">ATP-binding</keyword>
<dbReference type="PROSITE" id="PS50975">
    <property type="entry name" value="ATP_GRASP"/>
    <property type="match status" value="1"/>
</dbReference>
<dbReference type="InterPro" id="IPR041107">
    <property type="entry name" value="Rimk_N"/>
</dbReference>
<dbReference type="InterPro" id="IPR004666">
    <property type="entry name" value="Rp_bS6_RimK/Lys_biosynth_LsyX"/>
</dbReference>
<evidence type="ECO:0000256" key="6">
    <source>
        <dbReference type="ARBA" id="ARBA00022840"/>
    </source>
</evidence>
<dbReference type="PANTHER" id="PTHR21621">
    <property type="entry name" value="RIBOSOMAL PROTEIN S6 MODIFICATION PROTEIN"/>
    <property type="match status" value="1"/>
</dbReference>
<keyword evidence="11" id="KW-0689">Ribosomal protein</keyword>
<dbReference type="InterPro" id="IPR013651">
    <property type="entry name" value="ATP-grasp_RimK-type"/>
</dbReference>
<dbReference type="Gene3D" id="3.30.470.20">
    <property type="entry name" value="ATP-grasp fold, B domain"/>
    <property type="match status" value="1"/>
</dbReference>
<keyword evidence="5" id="KW-0547">Nucleotide-binding</keyword>
<dbReference type="PANTHER" id="PTHR21621:SF0">
    <property type="entry name" value="BETA-CITRYLGLUTAMATE SYNTHASE B-RELATED"/>
    <property type="match status" value="1"/>
</dbReference>
<keyword evidence="7" id="KW-0460">Magnesium</keyword>
<evidence type="ECO:0000259" key="10">
    <source>
        <dbReference type="PROSITE" id="PS50975"/>
    </source>
</evidence>